<feature type="compositionally biased region" description="Basic and acidic residues" evidence="1">
    <location>
        <begin position="130"/>
        <end position="150"/>
    </location>
</feature>
<dbReference type="EMBL" id="KB304479">
    <property type="protein sequence ID" value="ELU01992.1"/>
    <property type="molecule type" value="Genomic_DNA"/>
</dbReference>
<proteinExistence type="predicted"/>
<sequence>MDSLEPGEHMPDHRDSRPPLKNGYRGSPRGGGGGYRGRGRGGFRGSSAPSSSSYSRGGGGRGGGRDFGSRDFGSRDFGSRDYGAPSRGRSSFRGARGRDMDRERPDRDMMSSRRGSDRFGGPPRRGPSPTRDRGFNGAPYRDHDSRDGGGRDYGSSGRSRDYRPSMRDVTPPRDLGPSRSADYGRYSTFDGGRMDSWDAPPPRFERRSYGGGAPVSDYPPRPVMSRDYPPKDYSSPRDSYPPSRDYPPNSRDYGGGDSGRDYADRRDSRYDGGRDYDAPPPRASYADNGRYDSYSSPRDYDGARSSRPASGRLGPRDDYRERPLRRSLSGDDGGPPMKRFRDSGPPRDGPPMRGPRGGRGSGPPRGMRR</sequence>
<reference evidence="2 4" key="2">
    <citation type="journal article" date="2013" name="Nature">
        <title>Insights into bilaterian evolution from three spiralian genomes.</title>
        <authorList>
            <person name="Simakov O."/>
            <person name="Marletaz F."/>
            <person name="Cho S.J."/>
            <person name="Edsinger-Gonzales E."/>
            <person name="Havlak P."/>
            <person name="Hellsten U."/>
            <person name="Kuo D.H."/>
            <person name="Larsson T."/>
            <person name="Lv J."/>
            <person name="Arendt D."/>
            <person name="Savage R."/>
            <person name="Osoegawa K."/>
            <person name="de Jong P."/>
            <person name="Grimwood J."/>
            <person name="Chapman J.A."/>
            <person name="Shapiro H."/>
            <person name="Aerts A."/>
            <person name="Otillar R.P."/>
            <person name="Terry A.Y."/>
            <person name="Boore J.L."/>
            <person name="Grigoriev I.V."/>
            <person name="Lindberg D.R."/>
            <person name="Seaver E.C."/>
            <person name="Weisblat D.A."/>
            <person name="Putnam N.H."/>
            <person name="Rokhsar D.S."/>
        </authorList>
    </citation>
    <scope>NUCLEOTIDE SEQUENCE</scope>
    <source>
        <strain evidence="2 4">I ESC-2004</strain>
    </source>
</reference>
<dbReference type="Proteomes" id="UP000014760">
    <property type="component" value="Unassembled WGS sequence"/>
</dbReference>
<dbReference type="OMA" id="NLYSSGC"/>
<feature type="compositionally biased region" description="Basic and acidic residues" evidence="1">
    <location>
        <begin position="1"/>
        <end position="18"/>
    </location>
</feature>
<evidence type="ECO:0008006" key="5">
    <source>
        <dbReference type="Google" id="ProtNLM"/>
    </source>
</evidence>
<protein>
    <recommendedName>
        <fullName evidence="5">RBM1CTR domain-containing protein</fullName>
    </recommendedName>
</protein>
<feature type="compositionally biased region" description="Basic and acidic residues" evidence="1">
    <location>
        <begin position="96"/>
        <end position="117"/>
    </location>
</feature>
<dbReference type="EnsemblMetazoa" id="CapteT221243">
    <property type="protein sequence ID" value="CapteP221243"/>
    <property type="gene ID" value="CapteG221243"/>
</dbReference>
<feature type="compositionally biased region" description="Basic and acidic residues" evidence="1">
    <location>
        <begin position="63"/>
        <end position="79"/>
    </location>
</feature>
<name>R7UFF7_CAPTE</name>
<evidence type="ECO:0000256" key="1">
    <source>
        <dbReference type="SAM" id="MobiDB-lite"/>
    </source>
</evidence>
<feature type="compositionally biased region" description="Low complexity" evidence="1">
    <location>
        <begin position="231"/>
        <end position="252"/>
    </location>
</feature>
<gene>
    <name evidence="2" type="ORF">CAPTEDRAFT_221243</name>
</gene>
<keyword evidence="4" id="KW-1185">Reference proteome</keyword>
<dbReference type="AlphaFoldDB" id="R7UFF7"/>
<evidence type="ECO:0000313" key="4">
    <source>
        <dbReference type="Proteomes" id="UP000014760"/>
    </source>
</evidence>
<dbReference type="EMBL" id="AMQN01009048">
    <property type="status" value="NOT_ANNOTATED_CDS"/>
    <property type="molecule type" value="Genomic_DNA"/>
</dbReference>
<reference evidence="4" key="1">
    <citation type="submission" date="2012-12" db="EMBL/GenBank/DDBJ databases">
        <authorList>
            <person name="Hellsten U."/>
            <person name="Grimwood J."/>
            <person name="Chapman J.A."/>
            <person name="Shapiro H."/>
            <person name="Aerts A."/>
            <person name="Otillar R.P."/>
            <person name="Terry A.Y."/>
            <person name="Boore J.L."/>
            <person name="Simakov O."/>
            <person name="Marletaz F."/>
            <person name="Cho S.-J."/>
            <person name="Edsinger-Gonzales E."/>
            <person name="Havlak P."/>
            <person name="Kuo D.-H."/>
            <person name="Larsson T."/>
            <person name="Lv J."/>
            <person name="Arendt D."/>
            <person name="Savage R."/>
            <person name="Osoegawa K."/>
            <person name="de Jong P."/>
            <person name="Lindberg D.R."/>
            <person name="Seaver E.C."/>
            <person name="Weisblat D.A."/>
            <person name="Putnam N.H."/>
            <person name="Grigoriev I.V."/>
            <person name="Rokhsar D.S."/>
        </authorList>
    </citation>
    <scope>NUCLEOTIDE SEQUENCE</scope>
    <source>
        <strain evidence="4">I ESC-2004</strain>
    </source>
</reference>
<accession>R7UFF7</accession>
<reference evidence="3" key="3">
    <citation type="submission" date="2015-06" db="UniProtKB">
        <authorList>
            <consortium name="EnsemblMetazoa"/>
        </authorList>
    </citation>
    <scope>IDENTIFICATION</scope>
</reference>
<feature type="compositionally biased region" description="Basic and acidic residues" evidence="1">
    <location>
        <begin position="258"/>
        <end position="277"/>
    </location>
</feature>
<organism evidence="2">
    <name type="scientific">Capitella teleta</name>
    <name type="common">Polychaete worm</name>
    <dbReference type="NCBI Taxonomy" id="283909"/>
    <lineage>
        <taxon>Eukaryota</taxon>
        <taxon>Metazoa</taxon>
        <taxon>Spiralia</taxon>
        <taxon>Lophotrochozoa</taxon>
        <taxon>Annelida</taxon>
        <taxon>Polychaeta</taxon>
        <taxon>Sedentaria</taxon>
        <taxon>Scolecida</taxon>
        <taxon>Capitellidae</taxon>
        <taxon>Capitella</taxon>
    </lineage>
</organism>
<feature type="compositionally biased region" description="Basic and acidic residues" evidence="1">
    <location>
        <begin position="314"/>
        <end position="324"/>
    </location>
</feature>
<evidence type="ECO:0000313" key="2">
    <source>
        <dbReference type="EMBL" id="ELU01992.1"/>
    </source>
</evidence>
<feature type="compositionally biased region" description="Low complexity" evidence="1">
    <location>
        <begin position="45"/>
        <end position="55"/>
    </location>
</feature>
<dbReference type="HOGENOM" id="CLU_750600_0_0_1"/>
<feature type="region of interest" description="Disordered" evidence="1">
    <location>
        <begin position="1"/>
        <end position="369"/>
    </location>
</feature>
<evidence type="ECO:0000313" key="3">
    <source>
        <dbReference type="EnsemblMetazoa" id="CapteP221243"/>
    </source>
</evidence>
<feature type="compositionally biased region" description="Gly residues" evidence="1">
    <location>
        <begin position="28"/>
        <end position="44"/>
    </location>
</feature>